<dbReference type="EMBL" id="QRAN01000003">
    <property type="protein sequence ID" value="RLQ23201.1"/>
    <property type="molecule type" value="Genomic_DNA"/>
</dbReference>
<proteinExistence type="predicted"/>
<evidence type="ECO:0000256" key="1">
    <source>
        <dbReference type="ARBA" id="ARBA00022694"/>
    </source>
</evidence>
<dbReference type="GO" id="GO:0000455">
    <property type="term" value="P:enzyme-directed rRNA pseudouridine synthesis"/>
    <property type="evidence" value="ECO:0007669"/>
    <property type="project" value="TreeGrafter"/>
</dbReference>
<accession>A0A3L7E425</accession>
<evidence type="ECO:0000256" key="2">
    <source>
        <dbReference type="ARBA" id="ARBA00023235"/>
    </source>
</evidence>
<comment type="caution">
    <text evidence="12">The sequence shown here is derived from an EMBL/GenBank/DDBJ whole genome shotgun (WGS) entry which is preliminary data.</text>
</comment>
<keyword evidence="13" id="KW-1185">Reference proteome</keyword>
<organism evidence="12 13">
    <name type="scientific">Seongchinamella sediminis</name>
    <dbReference type="NCBI Taxonomy" id="2283635"/>
    <lineage>
        <taxon>Bacteria</taxon>
        <taxon>Pseudomonadati</taxon>
        <taxon>Pseudomonadota</taxon>
        <taxon>Gammaproteobacteria</taxon>
        <taxon>Cellvibrionales</taxon>
        <taxon>Halieaceae</taxon>
        <taxon>Seongchinamella</taxon>
    </lineage>
</organism>
<evidence type="ECO:0000256" key="9">
    <source>
        <dbReference type="ARBA" id="ARBA00043049"/>
    </source>
</evidence>
<evidence type="ECO:0000256" key="8">
    <source>
        <dbReference type="ARBA" id="ARBA00041975"/>
    </source>
</evidence>
<dbReference type="GO" id="GO:0008033">
    <property type="term" value="P:tRNA processing"/>
    <property type="evidence" value="ECO:0007669"/>
    <property type="project" value="UniProtKB-KW"/>
</dbReference>
<dbReference type="InterPro" id="IPR006224">
    <property type="entry name" value="PsdUridine_synth_RluA-like_CS"/>
</dbReference>
<evidence type="ECO:0000256" key="3">
    <source>
        <dbReference type="ARBA" id="ARBA00036607"/>
    </source>
</evidence>
<comment type="catalytic activity">
    <reaction evidence="3">
        <text>uridine(65) in tRNA = pseudouridine(65) in tRNA</text>
        <dbReference type="Rhea" id="RHEA:42536"/>
        <dbReference type="Rhea" id="RHEA-COMP:10103"/>
        <dbReference type="Rhea" id="RHEA-COMP:10104"/>
        <dbReference type="ChEBI" id="CHEBI:65314"/>
        <dbReference type="ChEBI" id="CHEBI:65315"/>
        <dbReference type="EC" id="5.4.99.26"/>
    </reaction>
</comment>
<dbReference type="OrthoDB" id="9807829at2"/>
<gene>
    <name evidence="12" type="primary">truC</name>
    <name evidence="12" type="ORF">DWB85_04345</name>
</gene>
<evidence type="ECO:0000256" key="5">
    <source>
        <dbReference type="ARBA" id="ARBA00038943"/>
    </source>
</evidence>
<evidence type="ECO:0000256" key="4">
    <source>
        <dbReference type="ARBA" id="ARBA00037670"/>
    </source>
</evidence>
<dbReference type="GO" id="GO:0003723">
    <property type="term" value="F:RNA binding"/>
    <property type="evidence" value="ECO:0007669"/>
    <property type="project" value="InterPro"/>
</dbReference>
<dbReference type="InterPro" id="IPR006145">
    <property type="entry name" value="PsdUridine_synth_RsuA/RluA"/>
</dbReference>
<evidence type="ECO:0000313" key="12">
    <source>
        <dbReference type="EMBL" id="RLQ23201.1"/>
    </source>
</evidence>
<evidence type="ECO:0000256" key="7">
    <source>
        <dbReference type="ARBA" id="ARBA00041803"/>
    </source>
</evidence>
<dbReference type="Proteomes" id="UP000265509">
    <property type="component" value="Unassembled WGS sequence"/>
</dbReference>
<dbReference type="Pfam" id="PF00849">
    <property type="entry name" value="PseudoU_synth_2"/>
    <property type="match status" value="1"/>
</dbReference>
<reference evidence="12 13" key="1">
    <citation type="submission" date="2018-07" db="EMBL/GenBank/DDBJ databases">
        <title>Halioglobus sp. genome submission.</title>
        <authorList>
            <person name="Ye M.-Q."/>
            <person name="Du Z.-J."/>
        </authorList>
    </citation>
    <scope>NUCLEOTIDE SEQUENCE [LARGE SCALE GENOMIC DNA]</scope>
    <source>
        <strain evidence="12 13">U0301</strain>
    </source>
</reference>
<name>A0A3L7E425_9GAMM</name>
<dbReference type="Gene3D" id="3.30.2350.10">
    <property type="entry name" value="Pseudouridine synthase"/>
    <property type="match status" value="1"/>
</dbReference>
<dbReference type="SUPFAM" id="SSF55120">
    <property type="entry name" value="Pseudouridine synthase"/>
    <property type="match status" value="1"/>
</dbReference>
<keyword evidence="2" id="KW-0413">Isomerase</keyword>
<dbReference type="AlphaFoldDB" id="A0A3L7E425"/>
<evidence type="ECO:0000256" key="6">
    <source>
        <dbReference type="ARBA" id="ARBA00040675"/>
    </source>
</evidence>
<feature type="region of interest" description="Disordered" evidence="10">
    <location>
        <begin position="117"/>
        <end position="138"/>
    </location>
</feature>
<dbReference type="CDD" id="cd02563">
    <property type="entry name" value="PseudoU_synth_TruC"/>
    <property type="match status" value="1"/>
</dbReference>
<dbReference type="InterPro" id="IPR050188">
    <property type="entry name" value="RluA_PseudoU_synthase"/>
</dbReference>
<evidence type="ECO:0000313" key="13">
    <source>
        <dbReference type="Proteomes" id="UP000265509"/>
    </source>
</evidence>
<keyword evidence="1" id="KW-0819">tRNA processing</keyword>
<dbReference type="GO" id="GO:0160149">
    <property type="term" value="F:tRNA pseudouridine(65) synthase activity"/>
    <property type="evidence" value="ECO:0007669"/>
    <property type="project" value="UniProtKB-EC"/>
</dbReference>
<dbReference type="PANTHER" id="PTHR21600">
    <property type="entry name" value="MITOCHONDRIAL RNA PSEUDOURIDINE SYNTHASE"/>
    <property type="match status" value="1"/>
</dbReference>
<dbReference type="NCBIfam" id="NF008321">
    <property type="entry name" value="PRK11112.1"/>
    <property type="match status" value="1"/>
</dbReference>
<sequence>MYRPISTSTDPVETLPVIYRDEHLVAVNKPSGLLVHRSPIDRHETRFALQVLRDQLGQRVYPVHRLDKPTSGVLLFALSPEVARLLSAQFAGHRVGKHYLAVVRGWCPEQGEIDHAIRDKPDKLADRDRQSEAPAREAQTAYRRLATVELPYALDRYPQSRYALVALQPRQGRKHQLRRHMKHLGYPIIGDAKYGKGVHNRFFQSEFDCDRLLLACTALILQHPLSGENLALSAPPGDRFAAIIARFGWTDALREEDRQPA</sequence>
<comment type="function">
    <text evidence="4">Responsible for synthesis of pseudouridine from uracil-65 in transfer RNAs.</text>
</comment>
<feature type="compositionally biased region" description="Basic and acidic residues" evidence="10">
    <location>
        <begin position="117"/>
        <end position="135"/>
    </location>
</feature>
<evidence type="ECO:0000259" key="11">
    <source>
        <dbReference type="Pfam" id="PF00849"/>
    </source>
</evidence>
<evidence type="ECO:0000256" key="10">
    <source>
        <dbReference type="SAM" id="MobiDB-lite"/>
    </source>
</evidence>
<dbReference type="PANTHER" id="PTHR21600:SF56">
    <property type="entry name" value="TRNA PSEUDOURIDINE SYNTHASE C"/>
    <property type="match status" value="1"/>
</dbReference>
<feature type="domain" description="Pseudouridine synthase RsuA/RluA-like" evidence="11">
    <location>
        <begin position="23"/>
        <end position="183"/>
    </location>
</feature>
<dbReference type="PROSITE" id="PS01129">
    <property type="entry name" value="PSI_RLU"/>
    <property type="match status" value="1"/>
</dbReference>
<protein>
    <recommendedName>
        <fullName evidence="6">tRNA pseudouridine synthase C</fullName>
        <ecNumber evidence="5">5.4.99.26</ecNumber>
    </recommendedName>
    <alternativeName>
        <fullName evidence="8">tRNA pseudouridine(65) synthase</fullName>
    </alternativeName>
    <alternativeName>
        <fullName evidence="9">tRNA pseudouridylate synthase C</fullName>
    </alternativeName>
    <alternativeName>
        <fullName evidence="7">tRNA-uridine isomerase C</fullName>
    </alternativeName>
</protein>
<dbReference type="InterPro" id="IPR020103">
    <property type="entry name" value="PsdUridine_synth_cat_dom_sf"/>
</dbReference>
<dbReference type="EC" id="5.4.99.26" evidence="5"/>